<proteinExistence type="predicted"/>
<comment type="caution">
    <text evidence="1">The sequence shown here is derived from an EMBL/GenBank/DDBJ whole genome shotgun (WGS) entry which is preliminary data.</text>
</comment>
<accession>A0ACC0CI35</accession>
<protein>
    <submittedName>
        <fullName evidence="1">FAD dependent oxidoreductase</fullName>
    </submittedName>
</protein>
<dbReference type="Proteomes" id="UP001497680">
    <property type="component" value="Unassembled WGS sequence"/>
</dbReference>
<name>A0ACC0CI35_9PEZI</name>
<evidence type="ECO:0000313" key="1">
    <source>
        <dbReference type="EMBL" id="KAI6080079.1"/>
    </source>
</evidence>
<evidence type="ECO:0000313" key="2">
    <source>
        <dbReference type="Proteomes" id="UP001497680"/>
    </source>
</evidence>
<gene>
    <name evidence="1" type="ORF">F4821DRAFT_274070</name>
</gene>
<reference evidence="1 2" key="1">
    <citation type="journal article" date="2022" name="New Phytol.">
        <title>Ecological generalism drives hyperdiversity of secondary metabolite gene clusters in xylarialean endophytes.</title>
        <authorList>
            <person name="Franco M.E.E."/>
            <person name="Wisecaver J.H."/>
            <person name="Arnold A.E."/>
            <person name="Ju Y.M."/>
            <person name="Slot J.C."/>
            <person name="Ahrendt S."/>
            <person name="Moore L.P."/>
            <person name="Eastman K.E."/>
            <person name="Scott K."/>
            <person name="Konkel Z."/>
            <person name="Mondo S.J."/>
            <person name="Kuo A."/>
            <person name="Hayes R.D."/>
            <person name="Haridas S."/>
            <person name="Andreopoulos B."/>
            <person name="Riley R."/>
            <person name="LaButti K."/>
            <person name="Pangilinan J."/>
            <person name="Lipzen A."/>
            <person name="Amirebrahimi M."/>
            <person name="Yan J."/>
            <person name="Adam C."/>
            <person name="Keymanesh K."/>
            <person name="Ng V."/>
            <person name="Louie K."/>
            <person name="Northen T."/>
            <person name="Drula E."/>
            <person name="Henrissat B."/>
            <person name="Hsieh H.M."/>
            <person name="Youens-Clark K."/>
            <person name="Lutzoni F."/>
            <person name="Miadlikowska J."/>
            <person name="Eastwood D.C."/>
            <person name="Hamelin R.C."/>
            <person name="Grigoriev I.V."/>
            <person name="U'Ren J.M."/>
        </authorList>
    </citation>
    <scope>NUCLEOTIDE SEQUENCE [LARGE SCALE GENOMIC DNA]</scope>
    <source>
        <strain evidence="1 2">ER1909</strain>
    </source>
</reference>
<dbReference type="EMBL" id="MU394577">
    <property type="protein sequence ID" value="KAI6080079.1"/>
    <property type="molecule type" value="Genomic_DNA"/>
</dbReference>
<sequence>MLLTLWRDISPIGQPLRRPTDRSPHVLVIGGGVIGLISWVLLDRGYRVTILSSAWTSDEQRLTSQIAGALWEFLPGVCGQHTDNISLAHSKHWAMTSYHMNEITASGVRCFHQGADIIKKRGINLLYGAVDVHELLAPVIGTDKAMGWLMELVRNKGANLVTETIRDSLVDMEDELRTRFGADVIVNATGLQGQVLAGDESVYPIRGGLIRVINDGSDFPKVDAALIITADAAQSLNKIIFLMPRNDHILLIGGINEPHEWNLDLTLDTAIVRRTRERCEKFLPELERARLDPDYPFAQGLRPFRGQNVRVERELRRASSRIVHSYGHGGSGWSLSFGCAQDVALLVDEVLGGAPAKPMSEVAREWKAAEAWGRTIIYLVYTQ</sequence>
<organism evidence="1 2">
    <name type="scientific">Hypoxylon rubiginosum</name>
    <dbReference type="NCBI Taxonomy" id="110542"/>
    <lineage>
        <taxon>Eukaryota</taxon>
        <taxon>Fungi</taxon>
        <taxon>Dikarya</taxon>
        <taxon>Ascomycota</taxon>
        <taxon>Pezizomycotina</taxon>
        <taxon>Sordariomycetes</taxon>
        <taxon>Xylariomycetidae</taxon>
        <taxon>Xylariales</taxon>
        <taxon>Hypoxylaceae</taxon>
        <taxon>Hypoxylon</taxon>
    </lineage>
</organism>
<keyword evidence="2" id="KW-1185">Reference proteome</keyword>